<feature type="compositionally biased region" description="Acidic residues" evidence="2">
    <location>
        <begin position="682"/>
        <end position="692"/>
    </location>
</feature>
<dbReference type="PANTHER" id="PTHR10663">
    <property type="entry name" value="GUANYL-NUCLEOTIDE EXCHANGE FACTOR"/>
    <property type="match status" value="1"/>
</dbReference>
<dbReference type="InterPro" id="IPR000904">
    <property type="entry name" value="Sec7_dom"/>
</dbReference>
<feature type="region of interest" description="Disordered" evidence="2">
    <location>
        <begin position="171"/>
        <end position="260"/>
    </location>
</feature>
<feature type="compositionally biased region" description="Polar residues" evidence="2">
    <location>
        <begin position="601"/>
        <end position="611"/>
    </location>
</feature>
<feature type="region of interest" description="Disordered" evidence="2">
    <location>
        <begin position="286"/>
        <end position="450"/>
    </location>
</feature>
<keyword evidence="6" id="KW-1185">Reference proteome</keyword>
<dbReference type="FunFam" id="2.30.29.30:FF:000054">
    <property type="entry name" value="PH and SEC7 domain-containing protein 3"/>
    <property type="match status" value="1"/>
</dbReference>
<feature type="domain" description="SEC7" evidence="4">
    <location>
        <begin position="662"/>
        <end position="859"/>
    </location>
</feature>
<evidence type="ECO:0000259" key="4">
    <source>
        <dbReference type="PROSITE" id="PS50190"/>
    </source>
</evidence>
<name>A0AAV6GDI9_9TELE</name>
<dbReference type="Proteomes" id="UP000823561">
    <property type="component" value="Chromosome 12"/>
</dbReference>
<dbReference type="AlphaFoldDB" id="A0AAV6GDI9"/>
<dbReference type="PROSITE" id="PS50190">
    <property type="entry name" value="SEC7"/>
    <property type="match status" value="1"/>
</dbReference>
<feature type="compositionally biased region" description="Polar residues" evidence="2">
    <location>
        <begin position="202"/>
        <end position="211"/>
    </location>
</feature>
<evidence type="ECO:0000256" key="1">
    <source>
        <dbReference type="ARBA" id="ARBA00004632"/>
    </source>
</evidence>
<feature type="compositionally biased region" description="Polar residues" evidence="2">
    <location>
        <begin position="137"/>
        <end position="152"/>
    </location>
</feature>
<gene>
    <name evidence="5" type="ORF">AALO_G00167200</name>
</gene>
<dbReference type="InterPro" id="IPR001849">
    <property type="entry name" value="PH_domain"/>
</dbReference>
<proteinExistence type="predicted"/>
<dbReference type="GO" id="GO:0032587">
    <property type="term" value="C:ruffle membrane"/>
    <property type="evidence" value="ECO:0007669"/>
    <property type="project" value="UniProtKB-SubCell"/>
</dbReference>
<dbReference type="InterPro" id="IPR023394">
    <property type="entry name" value="Sec7_C_sf"/>
</dbReference>
<feature type="compositionally biased region" description="Basic and acidic residues" evidence="2">
    <location>
        <begin position="214"/>
        <end position="230"/>
    </location>
</feature>
<sequence>MEEEANGLLYAGFQSVIPSILDEGSSIDLCGDRSLHSGMGPMPCDEPESFAAYPITHPAVPLSFATVQWEVPTTPTDLPSPMTDSSSVDELSCSDGVSPDWVVNPLSMVPSTPTDSVSTDNMLPVPDGNEVKLPKSVTLSEQRTDSDQQASDSVEADLMISLMVTGDKEDLSLSADGEISQPEEPTVEEMAPAEAEASTETSDIPESSSGHPETPGKEEEKKEEEVEEHQPLPVTITDTEQEEQELSCCTDGGSDGETLEVVDEKETMWSDLAKDEECVWWTNSSLCYDDKDTVGEPTAVTQQSTDSEEIPLSGEDERCDPDEDPTSADQMTLPEPTEAQDCLQPPGSDSDGGEDSSQPHGDHVEQEERPETGEEPQPESFSDPGETSACEEGSEGSNEGEMSEVTQLMHEAASSAPTEEVTEEPLGDTTEAERTETSQTSECVKGGDLEETDQCLEKTEALKCLVDEPKVENLEAEEQQQQQQASLDSEETEPSLCTMESEPSETEQATPQAEHTDKTLKGGLSDKTQHPEEADMEDSDMTKLIEQPDEPQGVESAETSQAEESAETNPTEQTTQTETKESTESEITDESEQAPMDQSGEAVQTDNCPEQSETKQLEEEHLETTEASQQTEGTEQPECAQSSAHKQTPTEQPASVTEGEDSLERHMEETTEQLEGQMQETGDSEEEEEEKEEAVAAEPYMNGGAVDRDEARRLAEKLFRLEGIHRTDVVRHLDKDNDFSRAVGEEYLKFFDFTGQTLDQALRSFLKVVVLIGETQERERVLQRFSSRLQECNPHAFPSAGAVLTLTCAMMLLNSDLHGQNVGKAMSQSNFVSNLDGMNDGENFNKDVLKGLYNSIKNEPLEWAVDEKELQSSMMLPEDAATDPAMRSKGNPFLSVPHDKKATVFHKGFLKRKAHADIDGKRTPWGKRSWKTFYAVLKGMVLYLQKDDYSSDWHSSEEVVSVHHALAERAVDYTKRPYVFRLQTADWRVFLFEAASTEQLSSWIGRINLVSALYSSPPFPAAVGSQRKFSRPILPASQSSLPLDKQLQSHASMLQSFQEDLAALQQSLSEGRKPKARELEEYKVKEEYLQHERCRYEVYVQMLEAWGSLKRTSKSEVTADDLGLFDRQVCKDAQEEEEDEADGGMKRSHSSPSLELETAPPPIIKVRRNISERRTYRKIIIPRRNREL</sequence>
<feature type="compositionally biased region" description="Acidic residues" evidence="2">
    <location>
        <begin position="317"/>
        <end position="326"/>
    </location>
</feature>
<feature type="compositionally biased region" description="Low complexity" evidence="2">
    <location>
        <begin position="555"/>
        <end position="577"/>
    </location>
</feature>
<dbReference type="InterPro" id="IPR011993">
    <property type="entry name" value="PH-like_dom_sf"/>
</dbReference>
<dbReference type="Gene3D" id="1.10.1000.11">
    <property type="entry name" value="Arf Nucleotide-binding Site Opener,domain 2"/>
    <property type="match status" value="1"/>
</dbReference>
<reference evidence="5" key="1">
    <citation type="submission" date="2020-10" db="EMBL/GenBank/DDBJ databases">
        <title>Chromosome-scale genome assembly of the Allis shad, Alosa alosa.</title>
        <authorList>
            <person name="Margot Z."/>
            <person name="Christophe K."/>
            <person name="Cabau C."/>
            <person name="Louis A."/>
            <person name="Berthelot C."/>
            <person name="Parey E."/>
            <person name="Roest Crollius H."/>
            <person name="Montfort J."/>
            <person name="Robinson-Rechavi M."/>
            <person name="Bucao C."/>
            <person name="Bouchez O."/>
            <person name="Gislard M."/>
            <person name="Lluch J."/>
            <person name="Milhes M."/>
            <person name="Lampietro C."/>
            <person name="Lopez Roques C."/>
            <person name="Donnadieu C."/>
            <person name="Braasch I."/>
            <person name="Desvignes T."/>
            <person name="Postlethwait J."/>
            <person name="Bobe J."/>
            <person name="Guiguen Y."/>
        </authorList>
    </citation>
    <scope>NUCLEOTIDE SEQUENCE</scope>
    <source>
        <strain evidence="5">M-15738</strain>
        <tissue evidence="5">Blood</tissue>
    </source>
</reference>
<feature type="region of interest" description="Disordered" evidence="2">
    <location>
        <begin position="1132"/>
        <end position="1165"/>
    </location>
</feature>
<dbReference type="EMBL" id="JADWDJ010000012">
    <property type="protein sequence ID" value="KAG5272589.1"/>
    <property type="molecule type" value="Genomic_DNA"/>
</dbReference>
<feature type="compositionally biased region" description="Polar residues" evidence="2">
    <location>
        <begin position="110"/>
        <end position="121"/>
    </location>
</feature>
<dbReference type="PROSITE" id="PS50003">
    <property type="entry name" value="PH_DOMAIN"/>
    <property type="match status" value="1"/>
</dbReference>
<feature type="compositionally biased region" description="Low complexity" evidence="2">
    <location>
        <begin position="182"/>
        <end position="201"/>
    </location>
</feature>
<dbReference type="SUPFAM" id="SSF48425">
    <property type="entry name" value="Sec7 domain"/>
    <property type="match status" value="1"/>
</dbReference>
<dbReference type="SMART" id="SM00222">
    <property type="entry name" value="Sec7"/>
    <property type="match status" value="1"/>
</dbReference>
<dbReference type="InterPro" id="IPR035999">
    <property type="entry name" value="Sec7_dom_sf"/>
</dbReference>
<dbReference type="Gene3D" id="2.30.29.30">
    <property type="entry name" value="Pleckstrin-homology domain (PH domain)/Phosphotyrosine-binding domain (PTB)"/>
    <property type="match status" value="1"/>
</dbReference>
<dbReference type="GO" id="GO:0032012">
    <property type="term" value="P:regulation of ARF protein signal transduction"/>
    <property type="evidence" value="ECO:0007669"/>
    <property type="project" value="InterPro"/>
</dbReference>
<dbReference type="PANTHER" id="PTHR10663:SF338">
    <property type="entry name" value="PH AND SEC7 DOMAIN-CONTAINING PROTEIN 4"/>
    <property type="match status" value="1"/>
</dbReference>
<dbReference type="InterPro" id="IPR041681">
    <property type="entry name" value="PH_9"/>
</dbReference>
<dbReference type="SMART" id="SM00233">
    <property type="entry name" value="PH"/>
    <property type="match status" value="1"/>
</dbReference>
<organism evidence="5 6">
    <name type="scientific">Alosa alosa</name>
    <name type="common">allis shad</name>
    <dbReference type="NCBI Taxonomy" id="278164"/>
    <lineage>
        <taxon>Eukaryota</taxon>
        <taxon>Metazoa</taxon>
        <taxon>Chordata</taxon>
        <taxon>Craniata</taxon>
        <taxon>Vertebrata</taxon>
        <taxon>Euteleostomi</taxon>
        <taxon>Actinopterygii</taxon>
        <taxon>Neopterygii</taxon>
        <taxon>Teleostei</taxon>
        <taxon>Clupei</taxon>
        <taxon>Clupeiformes</taxon>
        <taxon>Clupeoidei</taxon>
        <taxon>Clupeidae</taxon>
        <taxon>Alosa</taxon>
    </lineage>
</organism>
<dbReference type="Pfam" id="PF01369">
    <property type="entry name" value="Sec7"/>
    <property type="match status" value="1"/>
</dbReference>
<dbReference type="Pfam" id="PF15410">
    <property type="entry name" value="PH_9"/>
    <property type="match status" value="1"/>
</dbReference>
<feature type="domain" description="PH" evidence="3">
    <location>
        <begin position="903"/>
        <end position="1012"/>
    </location>
</feature>
<protein>
    <recommendedName>
        <fullName evidence="7">PH and SEC7 domain-containing protein 4-like</fullName>
    </recommendedName>
</protein>
<dbReference type="SUPFAM" id="SSF50729">
    <property type="entry name" value="PH domain-like"/>
    <property type="match status" value="1"/>
</dbReference>
<feature type="region of interest" description="Disordered" evidence="2">
    <location>
        <begin position="110"/>
        <end position="152"/>
    </location>
</feature>
<comment type="subcellular location">
    <subcellularLocation>
        <location evidence="1">Cell projection</location>
        <location evidence="1">Ruffle membrane</location>
    </subcellularLocation>
</comment>
<dbReference type="CDD" id="cd00171">
    <property type="entry name" value="Sec7"/>
    <property type="match status" value="1"/>
</dbReference>
<feature type="region of interest" description="Disordered" evidence="2">
    <location>
        <begin position="473"/>
        <end position="695"/>
    </location>
</feature>
<evidence type="ECO:0000313" key="5">
    <source>
        <dbReference type="EMBL" id="KAG5272589.1"/>
    </source>
</evidence>
<evidence type="ECO:0000259" key="3">
    <source>
        <dbReference type="PROSITE" id="PS50003"/>
    </source>
</evidence>
<feature type="compositionally biased region" description="Low complexity" evidence="2">
    <location>
        <begin position="395"/>
        <end position="404"/>
    </location>
</feature>
<comment type="caution">
    <text evidence="5">The sequence shown here is derived from an EMBL/GenBank/DDBJ whole genome shotgun (WGS) entry which is preliminary data.</text>
</comment>
<evidence type="ECO:0000313" key="6">
    <source>
        <dbReference type="Proteomes" id="UP000823561"/>
    </source>
</evidence>
<accession>A0AAV6GDI9</accession>
<dbReference type="GO" id="GO:0005085">
    <property type="term" value="F:guanyl-nucleotide exchange factor activity"/>
    <property type="evidence" value="ECO:0007669"/>
    <property type="project" value="InterPro"/>
</dbReference>
<dbReference type="CDD" id="cd13295">
    <property type="entry name" value="PH_EFA6"/>
    <property type="match status" value="1"/>
</dbReference>
<evidence type="ECO:0008006" key="7">
    <source>
        <dbReference type="Google" id="ProtNLM"/>
    </source>
</evidence>
<feature type="compositionally biased region" description="Polar residues" evidence="2">
    <location>
        <begin position="625"/>
        <end position="655"/>
    </location>
</feature>
<evidence type="ECO:0000256" key="2">
    <source>
        <dbReference type="SAM" id="MobiDB-lite"/>
    </source>
</evidence>
<feature type="compositionally biased region" description="Basic and acidic residues" evidence="2">
    <location>
        <begin position="360"/>
        <end position="372"/>
    </location>
</feature>
<feature type="compositionally biased region" description="Basic and acidic residues" evidence="2">
    <location>
        <begin position="612"/>
        <end position="624"/>
    </location>
</feature>